<proteinExistence type="predicted"/>
<reference evidence="1" key="1">
    <citation type="submission" date="2019-04" db="EMBL/GenBank/DDBJ databases">
        <title>Microbes associate with the intestines of laboratory mice.</title>
        <authorList>
            <person name="Navarre W."/>
            <person name="Wong E."/>
            <person name="Huang K."/>
            <person name="Tropini C."/>
            <person name="Ng K."/>
            <person name="Yu B."/>
        </authorList>
    </citation>
    <scope>NUCLEOTIDE SEQUENCE</scope>
    <source>
        <strain evidence="1">NM72_1-8</strain>
    </source>
</reference>
<gene>
    <name evidence="1" type="ORF">E5357_15765</name>
</gene>
<organism evidence="1 2">
    <name type="scientific">Hominisplanchenecus murintestinalis</name>
    <dbReference type="NCBI Taxonomy" id="2941517"/>
    <lineage>
        <taxon>Bacteria</taxon>
        <taxon>Bacillati</taxon>
        <taxon>Bacillota</taxon>
        <taxon>Clostridia</taxon>
        <taxon>Lachnospirales</taxon>
        <taxon>Lachnospiraceae</taxon>
        <taxon>Hominisplanchenecus</taxon>
    </lineage>
</organism>
<evidence type="ECO:0000313" key="1">
    <source>
        <dbReference type="EMBL" id="TGX96548.1"/>
    </source>
</evidence>
<sequence length="886" mass="99755">MENKLVIGILAHVDAGKTTLSEGMLYLGGSIRKMGRVDHGNAFLDTYALERARGITIFSKQAVLNMGKWVVTLLDTPGHVDFSAEMERTLSVLDYAVLVINGADGVQGHTQTLWRLLHRYRVPVFLFVNKMDQEGTDREALMEELKQRLDDSCVDFTEEEARLENIAMCEEAALEEYLETGGIAQEEICRMIAERKVFPCYFGSALRMTGVEEFMMGLAKYVRLPVYLDGFGARVFKISRDEQGNRLTHMKITGGSLKVKELLEVGGDREEKADQIRIYSGTRYEAVSEAKAGTVCAVTGLSHTRPGQGIGLETETAIPVLEPVLTYRMIFPEECSVHTILPKLRELEEEDPELHIVWNEELNEIHAQLMGEVQIEVLKNLIGERFGVQAEFGEGNIVYKETILEPVEGVGHFEPLRHYAEVHLLMEPGERGSGLQFATACSEDILDRNWQRLVLTHLEEKEHRGVLTGSAVTDMKITLVSGKAHLKHTEGGDFRQATYRAVRQGLKKAKSILLEPYYDFRLEVPAEMVGRAMSDIQRMNGIFELPGREGEISVLIGSAPVAEMRGYQTEVSSYTRGLGRLSCTWKGYEPCHNEEETVLALGYDPERDLDNPTGSVFCAHGAGFVVEWDKVEEYMHLENVLPSKEETEPEIPAAVSGRSRSAGSRREEKELEEIFTRTYGAVKRQLPEAGRRVVSAPSYRSPKRAKEMDEYLLVDGYNIIFAWEDLRELAEKNIDGARTRLMDILSNYQGYKKCRVILVFDAYKVEGNPGEIIKYHNIYVVYTKEAETADQYIEKTVHAIGRKYHVTVATSDGLEQVIILGQGGHRMSAQNLHEEIEIAGKEIREECEKLPSGGKNLLFAGLDDETAEYMEDVRLGRRKVQDSSED</sequence>
<dbReference type="EMBL" id="SRZB01000057">
    <property type="protein sequence ID" value="TGX96548.1"/>
    <property type="molecule type" value="Genomic_DNA"/>
</dbReference>
<evidence type="ECO:0000313" key="2">
    <source>
        <dbReference type="Proteomes" id="UP000307720"/>
    </source>
</evidence>
<comment type="caution">
    <text evidence="1">The sequence shown here is derived from an EMBL/GenBank/DDBJ whole genome shotgun (WGS) entry which is preliminary data.</text>
</comment>
<keyword evidence="2" id="KW-1185">Reference proteome</keyword>
<protein>
    <submittedName>
        <fullName evidence="1">GTP-binding protein</fullName>
    </submittedName>
</protein>
<name>A0AC61QVN5_9FIRM</name>
<dbReference type="Proteomes" id="UP000307720">
    <property type="component" value="Unassembled WGS sequence"/>
</dbReference>
<accession>A0AC61QVN5</accession>